<comment type="subcellular location">
    <subcellularLocation>
        <location evidence="1 10">Cell membrane</location>
        <topology evidence="1 10">Multi-pass membrane protein</topology>
    </subcellularLocation>
</comment>
<evidence type="ECO:0000313" key="13">
    <source>
        <dbReference type="EMBL" id="MTU38347.1"/>
    </source>
</evidence>
<evidence type="ECO:0000313" key="14">
    <source>
        <dbReference type="EMBL" id="MTU70854.1"/>
    </source>
</evidence>
<dbReference type="EMBL" id="WNDA01000036">
    <property type="protein sequence ID" value="MTU70854.1"/>
    <property type="molecule type" value="Genomic_DNA"/>
</dbReference>
<evidence type="ECO:0000256" key="11">
    <source>
        <dbReference type="SAM" id="MobiDB-lite"/>
    </source>
</evidence>
<keyword evidence="7 10" id="KW-1133">Transmembrane helix</keyword>
<dbReference type="Proteomes" id="UP000448908">
    <property type="component" value="Unassembled WGS sequence"/>
</dbReference>
<keyword evidence="4 10" id="KW-1003">Cell membrane</keyword>
<dbReference type="InterPro" id="IPR004692">
    <property type="entry name" value="SecG"/>
</dbReference>
<keyword evidence="3 10" id="KW-0813">Transport</keyword>
<feature type="transmembrane region" description="Helical" evidence="10">
    <location>
        <begin position="55"/>
        <end position="72"/>
    </location>
</feature>
<evidence type="ECO:0000313" key="12">
    <source>
        <dbReference type="EMBL" id="GKH71146.1"/>
    </source>
</evidence>
<feature type="region of interest" description="Disordered" evidence="11">
    <location>
        <begin position="94"/>
        <end position="123"/>
    </location>
</feature>
<keyword evidence="8 10" id="KW-0811">Translocation</keyword>
<sequence length="123" mass="12997">MYVFISILILIASILLILIVLIQNSKGGGLASGFSSSNQIMGVRKTTDFLEKATWTLAGTVVVLSIVITAFIPRAQHANQSEIKEQINNAVTIDPNTVAPDFGTAQQPATAPVSSSEEEAPAN</sequence>
<evidence type="ECO:0000313" key="19">
    <source>
        <dbReference type="Proteomes" id="UP000448908"/>
    </source>
</evidence>
<feature type="compositionally biased region" description="Polar residues" evidence="11">
    <location>
        <begin position="104"/>
        <end position="115"/>
    </location>
</feature>
<evidence type="ECO:0000313" key="20">
    <source>
        <dbReference type="Proteomes" id="UP000482671"/>
    </source>
</evidence>
<dbReference type="OrthoDB" id="1122493at2"/>
<dbReference type="PANTHER" id="PTHR34182:SF1">
    <property type="entry name" value="PROTEIN-EXPORT MEMBRANE PROTEIN SECG"/>
    <property type="match status" value="1"/>
</dbReference>
<dbReference type="EMBL" id="WNCN01000002">
    <property type="protein sequence ID" value="MTU38347.1"/>
    <property type="molecule type" value="Genomic_DNA"/>
</dbReference>
<reference evidence="16 17" key="1">
    <citation type="submission" date="2018-08" db="EMBL/GenBank/DDBJ databases">
        <title>A genome reference for cultivated species of the human gut microbiota.</title>
        <authorList>
            <person name="Zou Y."/>
            <person name="Xue W."/>
            <person name="Luo G."/>
        </authorList>
    </citation>
    <scope>NUCLEOTIDE SEQUENCE [LARGE SCALE GENOMIC DNA]</scope>
    <source>
        <strain evidence="16 17">AM34-17</strain>
    </source>
</reference>
<dbReference type="GO" id="GO:0009306">
    <property type="term" value="P:protein secretion"/>
    <property type="evidence" value="ECO:0007669"/>
    <property type="project" value="UniProtKB-UniRule"/>
</dbReference>
<dbReference type="EMBL" id="WNDD01000003">
    <property type="protein sequence ID" value="MTV00860.1"/>
    <property type="molecule type" value="Genomic_DNA"/>
</dbReference>
<protein>
    <recommendedName>
        <fullName evidence="10">Protein-export membrane protein SecG</fullName>
    </recommendedName>
</protein>
<reference evidence="18 19" key="2">
    <citation type="journal article" date="2019" name="Nat. Med.">
        <title>A library of human gut bacterial isolates paired with longitudinal multiomics data enables mechanistic microbiome research.</title>
        <authorList>
            <person name="Poyet M."/>
            <person name="Groussin M."/>
            <person name="Gibbons S.M."/>
            <person name="Avila-Pacheco J."/>
            <person name="Jiang X."/>
            <person name="Kearney S.M."/>
            <person name="Perrotta A.R."/>
            <person name="Berdy B."/>
            <person name="Zhao S."/>
            <person name="Lieberman T.D."/>
            <person name="Swanson P.K."/>
            <person name="Smith M."/>
            <person name="Roesemann S."/>
            <person name="Alexander J.E."/>
            <person name="Rich S.A."/>
            <person name="Livny J."/>
            <person name="Vlamakis H."/>
            <person name="Clish C."/>
            <person name="Bullock K."/>
            <person name="Deik A."/>
            <person name="Scott J."/>
            <person name="Pierce K.A."/>
            <person name="Xavier R.J."/>
            <person name="Alm E.J."/>
        </authorList>
    </citation>
    <scope>NUCLEOTIDE SEQUENCE [LARGE SCALE GENOMIC DNA]</scope>
    <source>
        <strain evidence="15 20">BIOML-A11</strain>
        <strain evidence="14 19">BIOML-A16</strain>
        <strain evidence="13 18">BIOML-A29</strain>
    </source>
</reference>
<comment type="caution">
    <text evidence="10">Lacks conserved residue(s) required for the propagation of feature annotation.</text>
</comment>
<dbReference type="Proteomes" id="UP000434916">
    <property type="component" value="Unassembled WGS sequence"/>
</dbReference>
<comment type="caution">
    <text evidence="12">The sequence shown here is derived from an EMBL/GenBank/DDBJ whole genome shotgun (WGS) entry which is preliminary data.</text>
</comment>
<evidence type="ECO:0000256" key="6">
    <source>
        <dbReference type="ARBA" id="ARBA00022927"/>
    </source>
</evidence>
<evidence type="ECO:0000313" key="17">
    <source>
        <dbReference type="Proteomes" id="UP000286260"/>
    </source>
</evidence>
<dbReference type="GO" id="GO:0043952">
    <property type="term" value="P:protein transport by the Sec complex"/>
    <property type="evidence" value="ECO:0007669"/>
    <property type="project" value="TreeGrafter"/>
</dbReference>
<evidence type="ECO:0000313" key="15">
    <source>
        <dbReference type="EMBL" id="MTV00860.1"/>
    </source>
</evidence>
<evidence type="ECO:0000256" key="10">
    <source>
        <dbReference type="RuleBase" id="RU365087"/>
    </source>
</evidence>
<keyword evidence="9 10" id="KW-0472">Membrane</keyword>
<evidence type="ECO:0000256" key="8">
    <source>
        <dbReference type="ARBA" id="ARBA00023010"/>
    </source>
</evidence>
<comment type="function">
    <text evidence="10">Involved in protein export. Participates in an early event of protein translocation.</text>
</comment>
<evidence type="ECO:0000313" key="21">
    <source>
        <dbReference type="Proteomes" id="UP001055114"/>
    </source>
</evidence>
<dbReference type="STRING" id="46503.ERS852463_02463"/>
<evidence type="ECO:0000256" key="3">
    <source>
        <dbReference type="ARBA" id="ARBA00022448"/>
    </source>
</evidence>
<dbReference type="GO" id="GO:0005886">
    <property type="term" value="C:plasma membrane"/>
    <property type="evidence" value="ECO:0007669"/>
    <property type="project" value="UniProtKB-SubCell"/>
</dbReference>
<evidence type="ECO:0000256" key="4">
    <source>
        <dbReference type="ARBA" id="ARBA00022475"/>
    </source>
</evidence>
<evidence type="ECO:0000256" key="9">
    <source>
        <dbReference type="ARBA" id="ARBA00023136"/>
    </source>
</evidence>
<comment type="similarity">
    <text evidence="2 10">Belongs to the SecG family.</text>
</comment>
<gene>
    <name evidence="13" type="primary">secG</name>
    <name evidence="12" type="ORF">CE91St3_10090</name>
    <name evidence="16" type="ORF">DW828_00870</name>
    <name evidence="13" type="ORF">GMD82_02215</name>
    <name evidence="14" type="ORF">GMD92_17750</name>
    <name evidence="15" type="ORF">GME02_04100</name>
</gene>
<dbReference type="Proteomes" id="UP001055114">
    <property type="component" value="Unassembled WGS sequence"/>
</dbReference>
<name>A0A355VRE5_9BACT</name>
<keyword evidence="5 10" id="KW-0812">Transmembrane</keyword>
<keyword evidence="6 10" id="KW-0653">Protein transport</keyword>
<dbReference type="GO" id="GO:0065002">
    <property type="term" value="P:intracellular protein transmembrane transport"/>
    <property type="evidence" value="ECO:0007669"/>
    <property type="project" value="TreeGrafter"/>
</dbReference>
<dbReference type="EMBL" id="QSII01000001">
    <property type="protein sequence ID" value="RHC90126.1"/>
    <property type="molecule type" value="Genomic_DNA"/>
</dbReference>
<dbReference type="NCBIfam" id="TIGR00810">
    <property type="entry name" value="secG"/>
    <property type="match status" value="1"/>
</dbReference>
<evidence type="ECO:0000313" key="18">
    <source>
        <dbReference type="Proteomes" id="UP000434916"/>
    </source>
</evidence>
<dbReference type="GeneID" id="49204983"/>
<reference evidence="12" key="3">
    <citation type="submission" date="2022-01" db="EMBL/GenBank/DDBJ databases">
        <title>Novel bile acid biosynthetic pathways are enriched in the microbiome of centenarians.</title>
        <authorList>
            <person name="Sato Y."/>
            <person name="Atarashi K."/>
            <person name="Plichta R.D."/>
            <person name="Arai Y."/>
            <person name="Sasajima S."/>
            <person name="Kearney M.S."/>
            <person name="Suda W."/>
            <person name="Takeshita K."/>
            <person name="Sasaki T."/>
            <person name="Okamoto S."/>
            <person name="Skelly N.A."/>
            <person name="Okamura Y."/>
            <person name="Vlamakis H."/>
            <person name="Li Y."/>
            <person name="Tanoue T."/>
            <person name="Takei H."/>
            <person name="Nittono H."/>
            <person name="Narushima S."/>
            <person name="Irie J."/>
            <person name="Itoh H."/>
            <person name="Moriya K."/>
            <person name="Sugiura Y."/>
            <person name="Suematsu M."/>
            <person name="Moritoki N."/>
            <person name="Shibata S."/>
            <person name="Littman R.D."/>
            <person name="Fischbach A.M."/>
            <person name="Uwamino Y."/>
            <person name="Inoue T."/>
            <person name="Honda A."/>
            <person name="Hattori M."/>
            <person name="Murai T."/>
            <person name="Xavier J.R."/>
            <person name="Hirose N."/>
            <person name="Honda K."/>
        </authorList>
    </citation>
    <scope>NUCLEOTIDE SEQUENCE</scope>
    <source>
        <strain evidence="12">CE91-St3</strain>
    </source>
</reference>
<dbReference type="EMBL" id="BQNZ01000001">
    <property type="protein sequence ID" value="GKH71146.1"/>
    <property type="molecule type" value="Genomic_DNA"/>
</dbReference>
<evidence type="ECO:0000313" key="16">
    <source>
        <dbReference type="EMBL" id="RHC90126.1"/>
    </source>
</evidence>
<accession>A0A355VRE5</accession>
<dbReference type="GO" id="GO:0015450">
    <property type="term" value="F:protein-transporting ATPase activity"/>
    <property type="evidence" value="ECO:0007669"/>
    <property type="project" value="UniProtKB-UniRule"/>
</dbReference>
<dbReference type="Proteomes" id="UP000286260">
    <property type="component" value="Unassembled WGS sequence"/>
</dbReference>
<dbReference type="Pfam" id="PF03840">
    <property type="entry name" value="SecG"/>
    <property type="match status" value="1"/>
</dbReference>
<dbReference type="AlphaFoldDB" id="A0A355VRE5"/>
<evidence type="ECO:0000256" key="7">
    <source>
        <dbReference type="ARBA" id="ARBA00022989"/>
    </source>
</evidence>
<keyword evidence="18" id="KW-1185">Reference proteome</keyword>
<dbReference type="Proteomes" id="UP000482671">
    <property type="component" value="Unassembled WGS sequence"/>
</dbReference>
<evidence type="ECO:0000256" key="1">
    <source>
        <dbReference type="ARBA" id="ARBA00004651"/>
    </source>
</evidence>
<dbReference type="PANTHER" id="PTHR34182">
    <property type="entry name" value="PROTEIN-EXPORT MEMBRANE PROTEIN SECG"/>
    <property type="match status" value="1"/>
</dbReference>
<evidence type="ECO:0000256" key="5">
    <source>
        <dbReference type="ARBA" id="ARBA00022692"/>
    </source>
</evidence>
<organism evidence="12 21">
    <name type="scientific">Parabacteroides merdae</name>
    <dbReference type="NCBI Taxonomy" id="46503"/>
    <lineage>
        <taxon>Bacteria</taxon>
        <taxon>Pseudomonadati</taxon>
        <taxon>Bacteroidota</taxon>
        <taxon>Bacteroidia</taxon>
        <taxon>Bacteroidales</taxon>
        <taxon>Tannerellaceae</taxon>
        <taxon>Parabacteroides</taxon>
    </lineage>
</organism>
<evidence type="ECO:0000256" key="2">
    <source>
        <dbReference type="ARBA" id="ARBA00008445"/>
    </source>
</evidence>
<dbReference type="RefSeq" id="WP_005636375.1">
    <property type="nucleotide sequence ID" value="NZ_BAABYG010000001.1"/>
</dbReference>
<proteinExistence type="inferred from homology"/>